<dbReference type="OrthoDB" id="320270at2759"/>
<organism evidence="1 2">
    <name type="scientific">Paramecium sonneborni</name>
    <dbReference type="NCBI Taxonomy" id="65129"/>
    <lineage>
        <taxon>Eukaryota</taxon>
        <taxon>Sar</taxon>
        <taxon>Alveolata</taxon>
        <taxon>Ciliophora</taxon>
        <taxon>Intramacronucleata</taxon>
        <taxon>Oligohymenophorea</taxon>
        <taxon>Peniculida</taxon>
        <taxon>Parameciidae</taxon>
        <taxon>Paramecium</taxon>
    </lineage>
</organism>
<gene>
    <name evidence="1" type="ORF">PSON_ATCC_30995.1.T0300297</name>
</gene>
<dbReference type="Proteomes" id="UP000692954">
    <property type="component" value="Unassembled WGS sequence"/>
</dbReference>
<evidence type="ECO:0000313" key="1">
    <source>
        <dbReference type="EMBL" id="CAD8073369.1"/>
    </source>
</evidence>
<keyword evidence="2" id="KW-1185">Reference proteome</keyword>
<comment type="caution">
    <text evidence="1">The sequence shown here is derived from an EMBL/GenBank/DDBJ whole genome shotgun (WGS) entry which is preliminary data.</text>
</comment>
<sequence length="116" mass="13602">MNPFQKSVYLQLLHLSQTERKYSKAQSPLSGLQTQRETKANFTKTFQRWQQNQKSNRSLQQIQKIKEDQIKLKPSLSKDLHSLKNIGTLTEIGQAKYKKKRHMTNYSIIKYISGFG</sequence>
<protein>
    <submittedName>
        <fullName evidence="1">Uncharacterized protein</fullName>
    </submittedName>
</protein>
<dbReference type="AlphaFoldDB" id="A0A8S1M1F3"/>
<evidence type="ECO:0000313" key="2">
    <source>
        <dbReference type="Proteomes" id="UP000692954"/>
    </source>
</evidence>
<name>A0A8S1M1F3_9CILI</name>
<proteinExistence type="predicted"/>
<reference evidence="1" key="1">
    <citation type="submission" date="2021-01" db="EMBL/GenBank/DDBJ databases">
        <authorList>
            <consortium name="Genoscope - CEA"/>
            <person name="William W."/>
        </authorList>
    </citation>
    <scope>NUCLEOTIDE SEQUENCE</scope>
</reference>
<accession>A0A8S1M1F3</accession>
<dbReference type="EMBL" id="CAJJDN010000030">
    <property type="protein sequence ID" value="CAD8073369.1"/>
    <property type="molecule type" value="Genomic_DNA"/>
</dbReference>